<reference evidence="2" key="1">
    <citation type="journal article" date="2015" name="PLoS ONE">
        <title>Updated Campylobacter jejuni Capsule PCR Multiplex Typing System and Its Application to Clinical Isolates from South and Southeast Asia.</title>
        <authorList>
            <person name="Poly F."/>
            <person name="Serichantalergs O."/>
            <person name="Kuroiwa J."/>
            <person name="Pootong P."/>
            <person name="Mason C."/>
            <person name="Guerry P."/>
            <person name="Parker C.T."/>
        </authorList>
    </citation>
    <scope>NUCLEOTIDE SEQUENCE</scope>
    <source>
        <strain evidence="2">HS11</strain>
    </source>
</reference>
<name>A0A0U3CEM4_CAMJU</name>
<dbReference type="Pfam" id="PF13524">
    <property type="entry name" value="Glyco_trans_1_2"/>
    <property type="match status" value="1"/>
</dbReference>
<keyword evidence="2" id="KW-0808">Transferase</keyword>
<sequence>MNNVLKIALIADELTYASLKEEDGVVLRNVTPINYKVLFYFWKPDFLFVESAWHGCKNKWKYQIASYPDYPKRNNKKLQKCVDFAKTLNIPTVFWNKEDHVHFDRFIESAKLFDFIFTVDENCISKYKSYVGENSFVGVLPFAVQSKFHNFTGFNFTLNKANFVGSYSRHIHEKRRFYQDMMFKLSSEINNLDVFDRNSNRKSTNYRYPIFKGMQIYPSVEYKKTAQIYKKYLISLNVNTIENSPTMFSRRLIEIIACGGIAITNHTSAVEKYFKDYCYSFQTEKELRNMLYKFQKNGLSEDDKIKLKNGAEFIAKNHTWKQRLEQIVDTIGIKKC</sequence>
<dbReference type="InterPro" id="IPR055259">
    <property type="entry name" value="YkvP/CgeB_Glyco_trans-like"/>
</dbReference>
<feature type="domain" description="Spore protein YkvP/CgeB glycosyl transferase-like" evidence="1">
    <location>
        <begin position="213"/>
        <end position="329"/>
    </location>
</feature>
<dbReference type="AlphaFoldDB" id="A0A0U3CEM4"/>
<evidence type="ECO:0000313" key="2">
    <source>
        <dbReference type="EMBL" id="ALT31913.1"/>
    </source>
</evidence>
<organism evidence="2">
    <name type="scientific">Campylobacter jejuni subsp. jejuni</name>
    <dbReference type="NCBI Taxonomy" id="32022"/>
    <lineage>
        <taxon>Bacteria</taxon>
        <taxon>Pseudomonadati</taxon>
        <taxon>Campylobacterota</taxon>
        <taxon>Epsilonproteobacteria</taxon>
        <taxon>Campylobacterales</taxon>
        <taxon>Campylobacteraceae</taxon>
        <taxon>Campylobacter</taxon>
    </lineage>
</organism>
<dbReference type="EMBL" id="KT868845">
    <property type="protein sequence ID" value="ALT31913.1"/>
    <property type="molecule type" value="Genomic_DNA"/>
</dbReference>
<proteinExistence type="predicted"/>
<protein>
    <submittedName>
        <fullName evidence="2">Putative glycosyltransferase</fullName>
    </submittedName>
</protein>
<accession>A0A0U3CEM4</accession>
<dbReference type="GO" id="GO:0016740">
    <property type="term" value="F:transferase activity"/>
    <property type="evidence" value="ECO:0007669"/>
    <property type="project" value="UniProtKB-KW"/>
</dbReference>
<evidence type="ECO:0000259" key="1">
    <source>
        <dbReference type="Pfam" id="PF13524"/>
    </source>
</evidence>